<dbReference type="PANTHER" id="PTHR36566">
    <property type="entry name" value="NICKEL INSERTION PROTEIN-RELATED"/>
    <property type="match status" value="1"/>
</dbReference>
<proteinExistence type="inferred from homology"/>
<evidence type="ECO:0000256" key="1">
    <source>
        <dbReference type="ARBA" id="ARBA00022596"/>
    </source>
</evidence>
<dbReference type="Gene3D" id="3.30.70.1380">
    <property type="entry name" value="Transcriptional regulatory protein pf0864 domain like"/>
    <property type="match status" value="1"/>
</dbReference>
<evidence type="ECO:0000313" key="4">
    <source>
        <dbReference type="Proteomes" id="UP000245125"/>
    </source>
</evidence>
<accession>A0A2U3QDP2</accession>
<dbReference type="AlphaFoldDB" id="A0A2U3QDP2"/>
<dbReference type="Gene3D" id="3.10.20.300">
    <property type="entry name" value="mk0293 like domain"/>
    <property type="match status" value="1"/>
</dbReference>
<dbReference type="OrthoDB" id="9765625at2"/>
<comment type="similarity">
    <text evidence="2">Belongs to the LarC family.</text>
</comment>
<dbReference type="Proteomes" id="UP000245125">
    <property type="component" value="Unassembled WGS sequence"/>
</dbReference>
<dbReference type="PANTHER" id="PTHR36566:SF1">
    <property type="entry name" value="PYRIDINIUM-3,5-BISTHIOCARBOXYLIC ACID MONONUCLEOTIDE NICKEL INSERTION PROTEIN"/>
    <property type="match status" value="1"/>
</dbReference>
<evidence type="ECO:0000313" key="3">
    <source>
        <dbReference type="EMBL" id="SPP99552.1"/>
    </source>
</evidence>
<organism evidence="3 4">
    <name type="scientific">Candidatus Sulfobium mesophilum</name>
    <dbReference type="NCBI Taxonomy" id="2016548"/>
    <lineage>
        <taxon>Bacteria</taxon>
        <taxon>Pseudomonadati</taxon>
        <taxon>Nitrospirota</taxon>
        <taxon>Nitrospiria</taxon>
        <taxon>Nitrospirales</taxon>
        <taxon>Nitrospiraceae</taxon>
        <taxon>Candidatus Sulfobium</taxon>
    </lineage>
</organism>
<dbReference type="GO" id="GO:0016829">
    <property type="term" value="F:lyase activity"/>
    <property type="evidence" value="ECO:0007669"/>
    <property type="project" value="UniProtKB-UniRule"/>
</dbReference>
<dbReference type="InterPro" id="IPR002822">
    <property type="entry name" value="Ni_insertion"/>
</dbReference>
<keyword evidence="4" id="KW-1185">Reference proteome</keyword>
<dbReference type="Pfam" id="PF01969">
    <property type="entry name" value="Ni_insertion"/>
    <property type="match status" value="1"/>
</dbReference>
<reference evidence="4" key="1">
    <citation type="submission" date="2018-03" db="EMBL/GenBank/DDBJ databases">
        <authorList>
            <person name="Zecchin S."/>
        </authorList>
    </citation>
    <scope>NUCLEOTIDE SEQUENCE [LARGE SCALE GENOMIC DNA]</scope>
</reference>
<dbReference type="EMBL" id="OUUY01000001">
    <property type="protein sequence ID" value="SPP99552.1"/>
    <property type="molecule type" value="Genomic_DNA"/>
</dbReference>
<sequence length="400" mass="43888">MMKIAYFDCFSGISGDMCLGALVDAGVPLEEISKGLRRLPLRGYQLSEKKTLRAGVSATKVDVVLRPTRPVEKTHGKKWADIEKVISSSSFTDDIRQKGLDIFRFLFSAESKVHGVSFNKVHLHELGAVDCLVDIFGTLIGLDLLGIKGVYASPVNLGSGFIKTAHGTMPVPAPATAEILKSVPVYSSGPLGELTTPTGAAILKHLSCSFGGIPVFKPRKIGLGAGTNDFEHSPNILRILIGDLQEKDACETVTVIETNIDDMNPQVYEYLAEKLFDSGALDVFLTQTIMKKMRPGVKLSVICDHAVRDDLIHLILRETTSIGIRYYEASRVTMKRSLHKVRLTNGKIGIKVSCLEEIEKFSPEYEDCKAVAKKSGRPLTQVIDEARKTAMREIAKKKKK</sequence>
<dbReference type="GO" id="GO:0016151">
    <property type="term" value="F:nickel cation binding"/>
    <property type="evidence" value="ECO:0007669"/>
    <property type="project" value="UniProtKB-UniRule"/>
</dbReference>
<dbReference type="HAMAP" id="MF_01074">
    <property type="entry name" value="LarC"/>
    <property type="match status" value="1"/>
</dbReference>
<protein>
    <recommendedName>
        <fullName evidence="2">Putative nickel insertion protein</fullName>
    </recommendedName>
</protein>
<gene>
    <name evidence="3" type="ORF">NBG4_10086</name>
</gene>
<evidence type="ECO:0000256" key="2">
    <source>
        <dbReference type="HAMAP-Rule" id="MF_01074"/>
    </source>
</evidence>
<name>A0A2U3QDP2_9BACT</name>
<keyword evidence="1 2" id="KW-0533">Nickel</keyword>
<keyword evidence="2" id="KW-0456">Lyase</keyword>
<dbReference type="NCBIfam" id="TIGR00299">
    <property type="entry name" value="nickel pincer cofactor biosynthesis protein LarC"/>
    <property type="match status" value="1"/>
</dbReference>